<dbReference type="GO" id="GO:0072546">
    <property type="term" value="C:EMC complex"/>
    <property type="evidence" value="ECO:0007669"/>
    <property type="project" value="TreeGrafter"/>
</dbReference>
<keyword evidence="5 7" id="KW-0472">Membrane</keyword>
<dbReference type="InterPro" id="IPR039163">
    <property type="entry name" value="EMC7"/>
</dbReference>
<comment type="caution">
    <text evidence="10">The sequence shown here is derived from an EMBL/GenBank/DDBJ whole genome shotgun (WGS) entry which is preliminary data.</text>
</comment>
<evidence type="ECO:0000256" key="4">
    <source>
        <dbReference type="ARBA" id="ARBA00022989"/>
    </source>
</evidence>
<dbReference type="EMBL" id="CAJVPL010000078">
    <property type="protein sequence ID" value="CAG8442772.1"/>
    <property type="molecule type" value="Genomic_DNA"/>
</dbReference>
<accession>A0A9N8YRD1</accession>
<dbReference type="Pfam" id="PF09430">
    <property type="entry name" value="EMC7_beta-sandw"/>
    <property type="match status" value="1"/>
</dbReference>
<keyword evidence="11" id="KW-1185">Reference proteome</keyword>
<evidence type="ECO:0000256" key="7">
    <source>
        <dbReference type="SAM" id="Phobius"/>
    </source>
</evidence>
<dbReference type="PANTHER" id="PTHR13605">
    <property type="entry name" value="ER MEMBRANE PROTEIN COMPLEX SUBUNIT 7"/>
    <property type="match status" value="1"/>
</dbReference>
<keyword evidence="4 7" id="KW-1133">Transmembrane helix</keyword>
<evidence type="ECO:0000313" key="10">
    <source>
        <dbReference type="EMBL" id="CAG8442772.1"/>
    </source>
</evidence>
<protein>
    <submittedName>
        <fullName evidence="10">7965_t:CDS:1</fullName>
    </submittedName>
</protein>
<keyword evidence="2 7" id="KW-0812">Transmembrane</keyword>
<feature type="signal peptide" evidence="8">
    <location>
        <begin position="1"/>
        <end position="23"/>
    </location>
</feature>
<evidence type="ECO:0000256" key="8">
    <source>
        <dbReference type="SAM" id="SignalP"/>
    </source>
</evidence>
<feature type="transmembrane region" description="Helical" evidence="7">
    <location>
        <begin position="141"/>
        <end position="164"/>
    </location>
</feature>
<feature type="region of interest" description="Disordered" evidence="6">
    <location>
        <begin position="182"/>
        <end position="211"/>
    </location>
</feature>
<reference evidence="10" key="1">
    <citation type="submission" date="2021-06" db="EMBL/GenBank/DDBJ databases">
        <authorList>
            <person name="Kallberg Y."/>
            <person name="Tangrot J."/>
            <person name="Rosling A."/>
        </authorList>
    </citation>
    <scope>NUCLEOTIDE SEQUENCE</scope>
    <source>
        <strain evidence="10">MT106</strain>
    </source>
</reference>
<gene>
    <name evidence="10" type="ORF">AGERDE_LOCUS1192</name>
</gene>
<evidence type="ECO:0000256" key="5">
    <source>
        <dbReference type="ARBA" id="ARBA00023136"/>
    </source>
</evidence>
<name>A0A9N8YRD1_9GLOM</name>
<dbReference type="AlphaFoldDB" id="A0A9N8YRD1"/>
<dbReference type="PANTHER" id="PTHR13605:SF4">
    <property type="entry name" value="ER MEMBRANE PROTEIN COMPLEX SUBUNIT 7"/>
    <property type="match status" value="1"/>
</dbReference>
<keyword evidence="3 8" id="KW-0732">Signal</keyword>
<sequence>MRSTLLLIFLLTVLNVLAPITFAENTQNVEGRLITNHVLDDLANLEPTTRVMLHGGKGYSALVRKDGKFVIDDVAPGSYLLDVLSRKYIYPKLRVDVSGMGVTQFLTMPGFEWGSLGPAVSYPLELAPRDTAKYFVEREGFSIASIFANPLLIMMGVSVLMLFVMPKMMANLDPEELEQMKKNQPAINPLEQLPDISSTLANWGKDKGNKK</sequence>
<evidence type="ECO:0000256" key="6">
    <source>
        <dbReference type="SAM" id="MobiDB-lite"/>
    </source>
</evidence>
<dbReference type="InterPro" id="IPR019008">
    <property type="entry name" value="Beta_sandwich_EMC7"/>
</dbReference>
<dbReference type="OrthoDB" id="27095at2759"/>
<evidence type="ECO:0000259" key="9">
    <source>
        <dbReference type="Pfam" id="PF09430"/>
    </source>
</evidence>
<feature type="domain" description="ER membrane protein complex subunit 7 beta-sandwich" evidence="9">
    <location>
        <begin position="43"/>
        <end position="154"/>
    </location>
</feature>
<evidence type="ECO:0000256" key="2">
    <source>
        <dbReference type="ARBA" id="ARBA00022692"/>
    </source>
</evidence>
<comment type="subcellular location">
    <subcellularLocation>
        <location evidence="1">Membrane</location>
        <topology evidence="1">Single-pass membrane protein</topology>
    </subcellularLocation>
</comment>
<organism evidence="10 11">
    <name type="scientific">Ambispora gerdemannii</name>
    <dbReference type="NCBI Taxonomy" id="144530"/>
    <lineage>
        <taxon>Eukaryota</taxon>
        <taxon>Fungi</taxon>
        <taxon>Fungi incertae sedis</taxon>
        <taxon>Mucoromycota</taxon>
        <taxon>Glomeromycotina</taxon>
        <taxon>Glomeromycetes</taxon>
        <taxon>Archaeosporales</taxon>
        <taxon>Ambisporaceae</taxon>
        <taxon>Ambispora</taxon>
    </lineage>
</organism>
<evidence type="ECO:0000256" key="3">
    <source>
        <dbReference type="ARBA" id="ARBA00022729"/>
    </source>
</evidence>
<evidence type="ECO:0000256" key="1">
    <source>
        <dbReference type="ARBA" id="ARBA00004167"/>
    </source>
</evidence>
<proteinExistence type="predicted"/>
<evidence type="ECO:0000313" key="11">
    <source>
        <dbReference type="Proteomes" id="UP000789831"/>
    </source>
</evidence>
<feature type="chain" id="PRO_5040455879" evidence="8">
    <location>
        <begin position="24"/>
        <end position="211"/>
    </location>
</feature>
<dbReference type="Proteomes" id="UP000789831">
    <property type="component" value="Unassembled WGS sequence"/>
</dbReference>